<dbReference type="GO" id="GO:0006364">
    <property type="term" value="P:rRNA processing"/>
    <property type="evidence" value="ECO:0007669"/>
    <property type="project" value="UniProtKB-UniRule"/>
</dbReference>
<evidence type="ECO:0000256" key="4">
    <source>
        <dbReference type="ARBA" id="ARBA00022759"/>
    </source>
</evidence>
<dbReference type="PANTHER" id="PTHR46986:SF1">
    <property type="entry name" value="ENDORIBONUCLEASE YBEY, CHLOROPLASTIC"/>
    <property type="match status" value="1"/>
</dbReference>
<comment type="caution">
    <text evidence="8">The sequence shown here is derived from an EMBL/GenBank/DDBJ whole genome shotgun (WGS) entry which is preliminary data.</text>
</comment>
<dbReference type="Proteomes" id="UP000294830">
    <property type="component" value="Unassembled WGS sequence"/>
</dbReference>
<keyword evidence="5 7" id="KW-0378">Hydrolase</keyword>
<name>A0A4R2ET83_9BACT</name>
<evidence type="ECO:0000256" key="1">
    <source>
        <dbReference type="ARBA" id="ARBA00010875"/>
    </source>
</evidence>
<accession>A0A4R2ET83</accession>
<comment type="cofactor">
    <cofactor evidence="7">
        <name>Zn(2+)</name>
        <dbReference type="ChEBI" id="CHEBI:29105"/>
    </cofactor>
    <text evidence="7">Binds 1 zinc ion.</text>
</comment>
<dbReference type="InterPro" id="IPR023091">
    <property type="entry name" value="MetalPrtase_cat_dom_sf_prd"/>
</dbReference>
<comment type="function">
    <text evidence="7">Single strand-specific metallo-endoribonuclease involved in late-stage 70S ribosome quality control and in maturation of the 3' terminus of the 16S rRNA.</text>
</comment>
<dbReference type="EMBL" id="SLWB01000002">
    <property type="protein sequence ID" value="TCN72161.1"/>
    <property type="molecule type" value="Genomic_DNA"/>
</dbReference>
<feature type="binding site" evidence="7">
    <location>
        <position position="107"/>
    </location>
    <ligand>
        <name>Zn(2+)</name>
        <dbReference type="ChEBI" id="CHEBI:29105"/>
        <note>catalytic</note>
    </ligand>
</feature>
<sequence length="142" mass="16580">MAINFFAEGVSFKPKQTLKIKAWIKDVAAEEGYQVGTLNYVFCNDEYILETNRQYLQHDYYTDIITFDYTEKNKISGDLVISIDTVKSNAEMLGVEENQELCRVIVHGVLHLCGYKDKTIDEEKVMRERENYYLLKFNVSII</sequence>
<dbReference type="RefSeq" id="WP_131838228.1">
    <property type="nucleotide sequence ID" value="NZ_SLWB01000002.1"/>
</dbReference>
<keyword evidence="7" id="KW-0698">rRNA processing</keyword>
<feature type="binding site" evidence="7">
    <location>
        <position position="117"/>
    </location>
    <ligand>
        <name>Zn(2+)</name>
        <dbReference type="ChEBI" id="CHEBI:29105"/>
        <note>catalytic</note>
    </ligand>
</feature>
<gene>
    <name evidence="7" type="primary">ybeY</name>
    <name evidence="8" type="ORF">CLV25_102124</name>
</gene>
<dbReference type="HAMAP" id="MF_00009">
    <property type="entry name" value="Endoribonucl_YbeY"/>
    <property type="match status" value="1"/>
</dbReference>
<evidence type="ECO:0000313" key="8">
    <source>
        <dbReference type="EMBL" id="TCN72161.1"/>
    </source>
</evidence>
<keyword evidence="4 7" id="KW-0255">Endonuclease</keyword>
<dbReference type="AlphaFoldDB" id="A0A4R2ET83"/>
<keyword evidence="3 7" id="KW-0479">Metal-binding</keyword>
<dbReference type="Pfam" id="PF02130">
    <property type="entry name" value="YbeY"/>
    <property type="match status" value="1"/>
</dbReference>
<keyword evidence="6 7" id="KW-0862">Zinc</keyword>
<dbReference type="GO" id="GO:0005737">
    <property type="term" value="C:cytoplasm"/>
    <property type="evidence" value="ECO:0007669"/>
    <property type="project" value="UniProtKB-SubCell"/>
</dbReference>
<dbReference type="GO" id="GO:0004222">
    <property type="term" value="F:metalloendopeptidase activity"/>
    <property type="evidence" value="ECO:0007669"/>
    <property type="project" value="InterPro"/>
</dbReference>
<keyword evidence="7" id="KW-0690">Ribosome biogenesis</keyword>
<evidence type="ECO:0000256" key="6">
    <source>
        <dbReference type="ARBA" id="ARBA00022833"/>
    </source>
</evidence>
<evidence type="ECO:0000313" key="9">
    <source>
        <dbReference type="Proteomes" id="UP000294830"/>
    </source>
</evidence>
<dbReference type="PANTHER" id="PTHR46986">
    <property type="entry name" value="ENDORIBONUCLEASE YBEY, CHLOROPLASTIC"/>
    <property type="match status" value="1"/>
</dbReference>
<comment type="subcellular location">
    <subcellularLocation>
        <location evidence="7">Cytoplasm</location>
    </subcellularLocation>
</comment>
<dbReference type="OrthoDB" id="9811984at2"/>
<dbReference type="SUPFAM" id="SSF55486">
    <property type="entry name" value="Metalloproteases ('zincins'), catalytic domain"/>
    <property type="match status" value="1"/>
</dbReference>
<evidence type="ECO:0000256" key="3">
    <source>
        <dbReference type="ARBA" id="ARBA00022723"/>
    </source>
</evidence>
<dbReference type="EC" id="3.1.-.-" evidence="7"/>
<dbReference type="NCBIfam" id="TIGR00043">
    <property type="entry name" value="rRNA maturation RNase YbeY"/>
    <property type="match status" value="1"/>
</dbReference>
<evidence type="ECO:0000256" key="2">
    <source>
        <dbReference type="ARBA" id="ARBA00022722"/>
    </source>
</evidence>
<evidence type="ECO:0000256" key="5">
    <source>
        <dbReference type="ARBA" id="ARBA00022801"/>
    </source>
</evidence>
<keyword evidence="7" id="KW-0963">Cytoplasm</keyword>
<reference evidence="8 9" key="1">
    <citation type="submission" date="2019-03" db="EMBL/GenBank/DDBJ databases">
        <title>Genomic Encyclopedia of Archaeal and Bacterial Type Strains, Phase II (KMG-II): from individual species to whole genera.</title>
        <authorList>
            <person name="Goeker M."/>
        </authorList>
    </citation>
    <scope>NUCLEOTIDE SEQUENCE [LARGE SCALE GENOMIC DNA]</scope>
    <source>
        <strain evidence="8 9">RL-C</strain>
    </source>
</reference>
<comment type="similarity">
    <text evidence="1 7">Belongs to the endoribonuclease YbeY family.</text>
</comment>
<dbReference type="Gene3D" id="3.40.390.30">
    <property type="entry name" value="Metalloproteases ('zincins'), catalytic domain"/>
    <property type="match status" value="1"/>
</dbReference>
<dbReference type="InterPro" id="IPR002036">
    <property type="entry name" value="YbeY"/>
</dbReference>
<feature type="binding site" evidence="7">
    <location>
        <position position="111"/>
    </location>
    <ligand>
        <name>Zn(2+)</name>
        <dbReference type="ChEBI" id="CHEBI:29105"/>
        <note>catalytic</note>
    </ligand>
</feature>
<evidence type="ECO:0000256" key="7">
    <source>
        <dbReference type="HAMAP-Rule" id="MF_00009"/>
    </source>
</evidence>
<protein>
    <recommendedName>
        <fullName evidence="7">Endoribonuclease YbeY</fullName>
        <ecNumber evidence="7">3.1.-.-</ecNumber>
    </recommendedName>
</protein>
<organism evidence="8 9">
    <name type="scientific">Acetobacteroides hydrogenigenes</name>
    <dbReference type="NCBI Taxonomy" id="979970"/>
    <lineage>
        <taxon>Bacteria</taxon>
        <taxon>Pseudomonadati</taxon>
        <taxon>Bacteroidota</taxon>
        <taxon>Bacteroidia</taxon>
        <taxon>Bacteroidales</taxon>
        <taxon>Rikenellaceae</taxon>
        <taxon>Acetobacteroides</taxon>
    </lineage>
</organism>
<dbReference type="GO" id="GO:0008270">
    <property type="term" value="F:zinc ion binding"/>
    <property type="evidence" value="ECO:0007669"/>
    <property type="project" value="UniProtKB-UniRule"/>
</dbReference>
<keyword evidence="2 7" id="KW-0540">Nuclease</keyword>
<keyword evidence="9" id="KW-1185">Reference proteome</keyword>
<dbReference type="GO" id="GO:0004521">
    <property type="term" value="F:RNA endonuclease activity"/>
    <property type="evidence" value="ECO:0007669"/>
    <property type="project" value="UniProtKB-UniRule"/>
</dbReference>
<proteinExistence type="inferred from homology"/>